<dbReference type="EMBL" id="JQED01000007">
    <property type="protein sequence ID" value="KGJ94154.1"/>
    <property type="molecule type" value="Genomic_DNA"/>
</dbReference>
<dbReference type="AlphaFoldDB" id="A0A099KTS7"/>
<evidence type="ECO:0000313" key="2">
    <source>
        <dbReference type="Proteomes" id="UP000029843"/>
    </source>
</evidence>
<evidence type="ECO:0000313" key="1">
    <source>
        <dbReference type="EMBL" id="KGJ94154.1"/>
    </source>
</evidence>
<sequence>MKEKLLVTTLVLCLVACNGNEDKNTTSTTSTTPTTAVTELASELDEKFLLQVKKTMDVVESQKLWHGYDYKSVPQYFIRRENGKPVTAFVINPQTTIDNAQQLGKNESQGLNVLQYEGSMHSANDKLKAGNDAYDYDFKIDGKGYYIQSYSQGEVEILDPVITSAFSLAVHEVFHAYQGKNFKNPPHYEQLAFDKFDTYPLNNELLSLQLMLMDTLKEFPVDATSQEEVKIALKKYYVIIHEMLKRDPTAHSGFQTGLIYKHGLGQELYEGSALYIDKMASRKVLEVAKDSKFIFHIPFEMDKVSDGYATLKTQKDVIDYFAFQVFYYTGANAIWLLNQAGYDLKELEGGSYPYNAAKGYLKMSEVEEMNLLAELKQSIQWTHAQAAALRYNSLQ</sequence>
<dbReference type="OrthoDB" id="6198264at2"/>
<organism evidence="1 2">
    <name type="scientific">Colwellia psychrerythraea</name>
    <name type="common">Vibrio psychroerythus</name>
    <dbReference type="NCBI Taxonomy" id="28229"/>
    <lineage>
        <taxon>Bacteria</taxon>
        <taxon>Pseudomonadati</taxon>
        <taxon>Pseudomonadota</taxon>
        <taxon>Gammaproteobacteria</taxon>
        <taxon>Alteromonadales</taxon>
        <taxon>Colwelliaceae</taxon>
        <taxon>Colwellia</taxon>
    </lineage>
</organism>
<dbReference type="PATRIC" id="fig|28229.4.peg.1112"/>
<protein>
    <submittedName>
        <fullName evidence="1">Uncharacterized protein</fullName>
    </submittedName>
</protein>
<dbReference type="Proteomes" id="UP000029843">
    <property type="component" value="Unassembled WGS sequence"/>
</dbReference>
<dbReference type="RefSeq" id="WP_033092866.1">
    <property type="nucleotide sequence ID" value="NZ_JQED01000007.1"/>
</dbReference>
<comment type="caution">
    <text evidence="1">The sequence shown here is derived from an EMBL/GenBank/DDBJ whole genome shotgun (WGS) entry which is preliminary data.</text>
</comment>
<gene>
    <name evidence="1" type="ORF">ND2E_2087</name>
</gene>
<accession>A0A099KTS7</accession>
<reference evidence="1 2" key="1">
    <citation type="submission" date="2014-08" db="EMBL/GenBank/DDBJ databases">
        <title>Genomic and Phenotypic Diversity of Colwellia psychrerythraea strains from Disparate Marine Basins.</title>
        <authorList>
            <person name="Techtmann S.M."/>
            <person name="Stelling S.C."/>
            <person name="Utturkar S.M."/>
            <person name="Alshibli N."/>
            <person name="Harris A."/>
            <person name="Brown S.D."/>
            <person name="Hazen T.C."/>
        </authorList>
    </citation>
    <scope>NUCLEOTIDE SEQUENCE [LARGE SCALE GENOMIC DNA]</scope>
    <source>
        <strain evidence="1 2">ND2E</strain>
    </source>
</reference>
<name>A0A099KTS7_COLPS</name>
<proteinExistence type="predicted"/>